<dbReference type="EMBL" id="CP004005">
    <property type="protein sequence ID" value="AGH16495.1"/>
    <property type="molecule type" value="Genomic_DNA"/>
</dbReference>
<dbReference type="HAMAP" id="MF_01309_B">
    <property type="entry name" value="Ribosomal_uS3_B"/>
    <property type="match status" value="1"/>
</dbReference>
<dbReference type="Proteomes" id="UP000011820">
    <property type="component" value="Chromosome"/>
</dbReference>
<protein>
    <recommendedName>
        <fullName evidence="7 8">Small ribosomal subunit protein uS3</fullName>
    </recommendedName>
</protein>
<keyword evidence="5 8" id="KW-0687">Ribonucleoprotein</keyword>
<dbReference type="PANTHER" id="PTHR11760:SF19">
    <property type="entry name" value="SMALL RIBOSOMAL SUBUNIT PROTEIN US3C"/>
    <property type="match status" value="1"/>
</dbReference>
<evidence type="ECO:0000256" key="1">
    <source>
        <dbReference type="ARBA" id="ARBA00010761"/>
    </source>
</evidence>
<dbReference type="RefSeq" id="WP_012778475.1">
    <property type="nucleotide sequence ID" value="NC_020549.1"/>
</dbReference>
<feature type="domain" description="KH type-2" evidence="10">
    <location>
        <begin position="39"/>
        <end position="107"/>
    </location>
</feature>
<keyword evidence="4 8" id="KW-0689">Ribosomal protein</keyword>
<gene>
    <name evidence="8" type="primary">rpsC</name>
    <name evidence="11" type="ORF">WSI_00615</name>
</gene>
<dbReference type="Pfam" id="PF00189">
    <property type="entry name" value="Ribosomal_S3_C"/>
    <property type="match status" value="1"/>
</dbReference>
<evidence type="ECO:0000256" key="3">
    <source>
        <dbReference type="ARBA" id="ARBA00022884"/>
    </source>
</evidence>
<dbReference type="Gene3D" id="3.30.1140.32">
    <property type="entry name" value="Ribosomal protein S3, C-terminal domain"/>
    <property type="match status" value="1"/>
</dbReference>
<dbReference type="InterPro" id="IPR005704">
    <property type="entry name" value="Ribosomal_uS3_bac-typ"/>
</dbReference>
<evidence type="ECO:0000259" key="10">
    <source>
        <dbReference type="PROSITE" id="PS50823"/>
    </source>
</evidence>
<accession>A0ABM5NEH1</accession>
<dbReference type="InterPro" id="IPR015946">
    <property type="entry name" value="KH_dom-like_a/b"/>
</dbReference>
<comment type="function">
    <text evidence="6 8">Binds the lower part of the 30S subunit head. Binds mRNA in the 70S ribosome, positioning it for translation.</text>
</comment>
<dbReference type="CDD" id="cd02412">
    <property type="entry name" value="KH-II_30S_S3"/>
    <property type="match status" value="1"/>
</dbReference>
<dbReference type="InterPro" id="IPR009019">
    <property type="entry name" value="KH_sf_prok-type"/>
</dbReference>
<dbReference type="SUPFAM" id="SSF54814">
    <property type="entry name" value="Prokaryotic type KH domain (KH-domain type II)"/>
    <property type="match status" value="1"/>
</dbReference>
<dbReference type="InterPro" id="IPR057258">
    <property type="entry name" value="Ribosomal_uS3"/>
</dbReference>
<dbReference type="PROSITE" id="PS00548">
    <property type="entry name" value="RIBOSOMAL_S3"/>
    <property type="match status" value="1"/>
</dbReference>
<dbReference type="Gene3D" id="3.30.300.20">
    <property type="match status" value="1"/>
</dbReference>
<name>A0ABM5NEH1_LIBAS</name>
<dbReference type="PANTHER" id="PTHR11760">
    <property type="entry name" value="30S/40S RIBOSOMAL PROTEIN S3"/>
    <property type="match status" value="1"/>
</dbReference>
<dbReference type="PROSITE" id="PS50823">
    <property type="entry name" value="KH_TYPE_2"/>
    <property type="match status" value="1"/>
</dbReference>
<evidence type="ECO:0000256" key="9">
    <source>
        <dbReference type="RuleBase" id="RU003624"/>
    </source>
</evidence>
<keyword evidence="2 8" id="KW-0699">rRNA-binding</keyword>
<dbReference type="NCBIfam" id="TIGR01009">
    <property type="entry name" value="rpsC_bact"/>
    <property type="match status" value="1"/>
</dbReference>
<dbReference type="GO" id="GO:0005840">
    <property type="term" value="C:ribosome"/>
    <property type="evidence" value="ECO:0007669"/>
    <property type="project" value="UniProtKB-KW"/>
</dbReference>
<comment type="subunit">
    <text evidence="8">Part of the 30S ribosomal subunit. Forms a tight complex with proteins S10 and S14.</text>
</comment>
<reference evidence="11 12" key="1">
    <citation type="journal article" date="2013" name="Genome Announc.">
        <title>Complete Genome Sequence of a Chinese Strain of 'Candidatus Liberibacter asiaticus'.</title>
        <authorList>
            <person name="Lin H."/>
            <person name="Han C.S."/>
            <person name="Liu B."/>
            <person name="Lou B."/>
            <person name="Bai X."/>
            <person name="Deng C."/>
            <person name="Civerolo E.L."/>
            <person name="Gupta G."/>
        </authorList>
    </citation>
    <scope>NUCLEOTIDE SEQUENCE [LARGE SCALE GENOMIC DNA]</scope>
    <source>
        <strain evidence="12">gxpsy</strain>
    </source>
</reference>
<dbReference type="InterPro" id="IPR004044">
    <property type="entry name" value="KH_dom_type_2"/>
</dbReference>
<proteinExistence type="inferred from homology"/>
<evidence type="ECO:0000313" key="12">
    <source>
        <dbReference type="Proteomes" id="UP000011820"/>
    </source>
</evidence>
<dbReference type="SUPFAM" id="SSF54821">
    <property type="entry name" value="Ribosomal protein S3 C-terminal domain"/>
    <property type="match status" value="1"/>
</dbReference>
<keyword evidence="3 8" id="KW-0694">RNA-binding</keyword>
<evidence type="ECO:0000256" key="2">
    <source>
        <dbReference type="ARBA" id="ARBA00022730"/>
    </source>
</evidence>
<comment type="similarity">
    <text evidence="1 8 9">Belongs to the universal ribosomal protein uS3 family.</text>
</comment>
<dbReference type="SMART" id="SM00322">
    <property type="entry name" value="KH"/>
    <property type="match status" value="1"/>
</dbReference>
<dbReference type="Pfam" id="PF07650">
    <property type="entry name" value="KH_2"/>
    <property type="match status" value="1"/>
</dbReference>
<dbReference type="InterPro" id="IPR018280">
    <property type="entry name" value="Ribosomal_uS3_CS"/>
</dbReference>
<evidence type="ECO:0000313" key="11">
    <source>
        <dbReference type="EMBL" id="AGH16495.1"/>
    </source>
</evidence>
<dbReference type="InterPro" id="IPR004087">
    <property type="entry name" value="KH_dom"/>
</dbReference>
<dbReference type="InterPro" id="IPR001351">
    <property type="entry name" value="Ribosomal_uS3_C"/>
</dbReference>
<dbReference type="InterPro" id="IPR036419">
    <property type="entry name" value="Ribosomal_S3_C_sf"/>
</dbReference>
<evidence type="ECO:0000256" key="6">
    <source>
        <dbReference type="ARBA" id="ARBA00024998"/>
    </source>
</evidence>
<sequence length="227" mass="25376">MGQKINPILFRLGVNCTWNSRWFARGSEYGALLHEDLKIREYLQCHLKQAGVAKILIERTHKNCRIIVYSARPGLIIGKKGTDIEKIRKKLSNMTNSEIHLSVNEVPKPEINATLIAQSIAQQLERRVVFRRAMKRAVQSAMRFGADGVKVIASGRLNGAELSRTECYLEGRVPLQTLRAHIDYGTAVAETAYGSCGIKVYVSLRDEVSDSDSTIPAAEHRVVEKDS</sequence>
<organism evidence="11 12">
    <name type="scientific">Candidatus Liberibacter asiaticus str. gxpsy</name>
    <dbReference type="NCBI Taxonomy" id="1174529"/>
    <lineage>
        <taxon>Bacteria</taxon>
        <taxon>Pseudomonadati</taxon>
        <taxon>Pseudomonadota</taxon>
        <taxon>Alphaproteobacteria</taxon>
        <taxon>Hyphomicrobiales</taxon>
        <taxon>Rhizobiaceae</taxon>
        <taxon>Liberibacter</taxon>
    </lineage>
</organism>
<evidence type="ECO:0000256" key="8">
    <source>
        <dbReference type="HAMAP-Rule" id="MF_01309"/>
    </source>
</evidence>
<evidence type="ECO:0000256" key="7">
    <source>
        <dbReference type="ARBA" id="ARBA00035257"/>
    </source>
</evidence>
<keyword evidence="12" id="KW-1185">Reference proteome</keyword>
<dbReference type="GeneID" id="93076494"/>
<evidence type="ECO:0000256" key="4">
    <source>
        <dbReference type="ARBA" id="ARBA00022980"/>
    </source>
</evidence>
<evidence type="ECO:0000256" key="5">
    <source>
        <dbReference type="ARBA" id="ARBA00023274"/>
    </source>
</evidence>